<evidence type="ECO:0000256" key="3">
    <source>
        <dbReference type="PROSITE-ProRule" id="PRU00284"/>
    </source>
</evidence>
<name>A0A8T4IE07_9SPHN</name>
<evidence type="ECO:0000313" key="5">
    <source>
        <dbReference type="EMBL" id="MBR0552661.1"/>
    </source>
</evidence>
<dbReference type="SMART" id="SM00283">
    <property type="entry name" value="MA"/>
    <property type="match status" value="1"/>
</dbReference>
<dbReference type="InterPro" id="IPR004090">
    <property type="entry name" value="Chemotax_Me-accpt_rcpt"/>
</dbReference>
<dbReference type="PRINTS" id="PR00260">
    <property type="entry name" value="CHEMTRNSDUCR"/>
</dbReference>
<protein>
    <submittedName>
        <fullName evidence="5">Chemotaxis protein</fullName>
    </submittedName>
</protein>
<comment type="similarity">
    <text evidence="2">Belongs to the methyl-accepting chemotaxis (MCP) protein family.</text>
</comment>
<dbReference type="GO" id="GO:0007165">
    <property type="term" value="P:signal transduction"/>
    <property type="evidence" value="ECO:0007669"/>
    <property type="project" value="UniProtKB-KW"/>
</dbReference>
<dbReference type="PANTHER" id="PTHR32089">
    <property type="entry name" value="METHYL-ACCEPTING CHEMOTAXIS PROTEIN MCPB"/>
    <property type="match status" value="1"/>
</dbReference>
<keyword evidence="6" id="KW-1185">Reference proteome</keyword>
<evidence type="ECO:0000256" key="1">
    <source>
        <dbReference type="ARBA" id="ARBA00023224"/>
    </source>
</evidence>
<organism evidence="5 6">
    <name type="scientific">Stakelama marina</name>
    <dbReference type="NCBI Taxonomy" id="2826939"/>
    <lineage>
        <taxon>Bacteria</taxon>
        <taxon>Pseudomonadati</taxon>
        <taxon>Pseudomonadota</taxon>
        <taxon>Alphaproteobacteria</taxon>
        <taxon>Sphingomonadales</taxon>
        <taxon>Sphingomonadaceae</taxon>
        <taxon>Stakelama</taxon>
    </lineage>
</organism>
<dbReference type="PROSITE" id="PS50111">
    <property type="entry name" value="CHEMOTAXIS_TRANSDUC_2"/>
    <property type="match status" value="1"/>
</dbReference>
<dbReference type="SUPFAM" id="SSF58104">
    <property type="entry name" value="Methyl-accepting chemotaxis protein (MCP) signaling domain"/>
    <property type="match status" value="1"/>
</dbReference>
<evidence type="ECO:0000259" key="4">
    <source>
        <dbReference type="PROSITE" id="PS50111"/>
    </source>
</evidence>
<sequence>MAIKESIPGFRGSQYVSLPAKKDLPPIGKLSAEIDLGARLKIFDFEGQLTRQAREAWDILEPECRAVSEAYWQQWLRCFADESEWAPHETEKMIDLGCAFLRNRFLDTSGRAWVESIERSVAAAYAENIPPMALLSMISASDRAALDILMDKVERDDPRLNGLIDTLMRLSALEGDITVALYNDYREYSAQVARDRLANDFRDSIGLTVERASHEGETLRSQAGQTSASARGMLGKTSEVAAAAEQSAVAMREAAQTAAGLIRAIEDARSEVEIAAEIANRASTQAGEAVGVSEALSDHAKSIESILGLIRDIAGQTNLLALNATIEAARAGDAGRGFAVVAQEVKSLANQTARATDDIAAKIAAIQAATKSTVETNASIRTTVTEVQQSADRIRGAMEAQAQTVTAITAAVDETALAADSMSTTIAAIREDTESVASEIDSVGEGFAVLDNELATLKGRASDFVTKVAV</sequence>
<dbReference type="Gene3D" id="1.10.287.950">
    <property type="entry name" value="Methyl-accepting chemotaxis protein"/>
    <property type="match status" value="1"/>
</dbReference>
<dbReference type="GO" id="GO:0004888">
    <property type="term" value="F:transmembrane signaling receptor activity"/>
    <property type="evidence" value="ECO:0007669"/>
    <property type="project" value="InterPro"/>
</dbReference>
<evidence type="ECO:0000256" key="2">
    <source>
        <dbReference type="ARBA" id="ARBA00029447"/>
    </source>
</evidence>
<gene>
    <name evidence="5" type="ORF">J7S20_09110</name>
</gene>
<dbReference type="Proteomes" id="UP000676996">
    <property type="component" value="Unassembled WGS sequence"/>
</dbReference>
<evidence type="ECO:0000313" key="6">
    <source>
        <dbReference type="Proteomes" id="UP000676996"/>
    </source>
</evidence>
<accession>A0A8T4IE07</accession>
<dbReference type="GO" id="GO:0006935">
    <property type="term" value="P:chemotaxis"/>
    <property type="evidence" value="ECO:0007669"/>
    <property type="project" value="InterPro"/>
</dbReference>
<comment type="caution">
    <text evidence="5">The sequence shown here is derived from an EMBL/GenBank/DDBJ whole genome shotgun (WGS) entry which is preliminary data.</text>
</comment>
<dbReference type="Pfam" id="PF00015">
    <property type="entry name" value="MCPsignal"/>
    <property type="match status" value="1"/>
</dbReference>
<reference evidence="5" key="1">
    <citation type="submission" date="2021-04" db="EMBL/GenBank/DDBJ databases">
        <title>Ouciella asimina sp. nov., isolated from the surface seawater in the hydrothermal field of Okinawa Trough.</title>
        <authorList>
            <person name="Shuang W."/>
        </authorList>
    </citation>
    <scope>NUCLEOTIDE SEQUENCE</scope>
    <source>
        <strain evidence="5">LXI357</strain>
    </source>
</reference>
<dbReference type="GO" id="GO:0016020">
    <property type="term" value="C:membrane"/>
    <property type="evidence" value="ECO:0007669"/>
    <property type="project" value="InterPro"/>
</dbReference>
<dbReference type="AlphaFoldDB" id="A0A8T4IE07"/>
<dbReference type="PANTHER" id="PTHR32089:SF112">
    <property type="entry name" value="LYSOZYME-LIKE PROTEIN-RELATED"/>
    <property type="match status" value="1"/>
</dbReference>
<dbReference type="InterPro" id="IPR004089">
    <property type="entry name" value="MCPsignal_dom"/>
</dbReference>
<dbReference type="EMBL" id="JAGRQC010000002">
    <property type="protein sequence ID" value="MBR0552661.1"/>
    <property type="molecule type" value="Genomic_DNA"/>
</dbReference>
<keyword evidence="1 3" id="KW-0807">Transducer</keyword>
<proteinExistence type="inferred from homology"/>
<feature type="domain" description="Methyl-accepting transducer" evidence="4">
    <location>
        <begin position="215"/>
        <end position="437"/>
    </location>
</feature>